<dbReference type="Proteomes" id="UP001479436">
    <property type="component" value="Unassembled WGS sequence"/>
</dbReference>
<dbReference type="InterPro" id="IPR023099">
    <property type="entry name" value="Glyco_hydro_46_N"/>
</dbReference>
<feature type="chain" id="PRO_5046498962" description="Chitosanase" evidence="1">
    <location>
        <begin position="23"/>
        <end position="306"/>
    </location>
</feature>
<dbReference type="InterPro" id="IPR000400">
    <property type="entry name" value="Glyco_hydro_46"/>
</dbReference>
<reference evidence="2 3" key="1">
    <citation type="submission" date="2023-04" db="EMBL/GenBank/DDBJ databases">
        <title>Genome of Basidiobolus ranarum AG-B5.</title>
        <authorList>
            <person name="Stajich J.E."/>
            <person name="Carter-House D."/>
            <person name="Gryganskyi A."/>
        </authorList>
    </citation>
    <scope>NUCLEOTIDE SEQUENCE [LARGE SCALE GENOMIC DNA]</scope>
    <source>
        <strain evidence="2 3">AG-B5</strain>
    </source>
</reference>
<evidence type="ECO:0008006" key="4">
    <source>
        <dbReference type="Google" id="ProtNLM"/>
    </source>
</evidence>
<keyword evidence="1" id="KW-0732">Signal</keyword>
<comment type="caution">
    <text evidence="2">The sequence shown here is derived from an EMBL/GenBank/DDBJ whole genome shotgun (WGS) entry which is preliminary data.</text>
</comment>
<accession>A0ABR2VPE1</accession>
<dbReference type="CDD" id="cd00978">
    <property type="entry name" value="chitosanase_GH46"/>
    <property type="match status" value="1"/>
</dbReference>
<name>A0ABR2VPE1_9FUNG</name>
<dbReference type="InterPro" id="IPR023346">
    <property type="entry name" value="Lysozyme-like_dom_sf"/>
</dbReference>
<feature type="signal peptide" evidence="1">
    <location>
        <begin position="1"/>
        <end position="22"/>
    </location>
</feature>
<keyword evidence="3" id="KW-1185">Reference proteome</keyword>
<dbReference type="SUPFAM" id="SSF53955">
    <property type="entry name" value="Lysozyme-like"/>
    <property type="match status" value="1"/>
</dbReference>
<dbReference type="Gene3D" id="3.30.386.10">
    <property type="entry name" value="Chitosanase, subunit A, domain 2"/>
    <property type="match status" value="1"/>
</dbReference>
<dbReference type="Pfam" id="PF01374">
    <property type="entry name" value="Glyco_hydro_46"/>
    <property type="match status" value="1"/>
</dbReference>
<evidence type="ECO:0000256" key="1">
    <source>
        <dbReference type="SAM" id="SignalP"/>
    </source>
</evidence>
<proteinExistence type="predicted"/>
<evidence type="ECO:0000313" key="2">
    <source>
        <dbReference type="EMBL" id="KAK9688085.1"/>
    </source>
</evidence>
<evidence type="ECO:0000313" key="3">
    <source>
        <dbReference type="Proteomes" id="UP001479436"/>
    </source>
</evidence>
<dbReference type="EMBL" id="JASJQH010008555">
    <property type="protein sequence ID" value="KAK9688085.1"/>
    <property type="molecule type" value="Genomic_DNA"/>
</dbReference>
<protein>
    <recommendedName>
        <fullName evidence="4">Chitosanase</fullName>
    </recommendedName>
</protein>
<sequence>MLLTKKCRLAVAFLVSLTYTEGASFPYCKGKYAINSSTCNRYRKYKPTGKNYESEIRGWNYEEIDSFKRQKAKLMINVFEHGNTDFGYTSCENLYDGRGYTCGSVGFTTGTNDAYHVVEEYHKIKPGNNLDQYRKELKRLSNLDWDSNGRGSVKNLKGFPQNWKKAACQDSDFVKLQDHTAENMYYKPALKIAKKVGIRSELGRAIFYDTAIQHGWEEDDGISLPTILRMTGPMGNMCEEDFLEAFVHTRWQMLCCTEDDVWPESADRTSDLMDLVKRGDFTLSSNIKLDAYGFTITGHEQSQMKC</sequence>
<dbReference type="Gene3D" id="1.20.141.10">
    <property type="entry name" value="Chitosanase, subunit A, domain 1"/>
    <property type="match status" value="1"/>
</dbReference>
<gene>
    <name evidence="2" type="ORF">K7432_014533</name>
</gene>
<organism evidence="2 3">
    <name type="scientific">Basidiobolus ranarum</name>
    <dbReference type="NCBI Taxonomy" id="34480"/>
    <lineage>
        <taxon>Eukaryota</taxon>
        <taxon>Fungi</taxon>
        <taxon>Fungi incertae sedis</taxon>
        <taxon>Zoopagomycota</taxon>
        <taxon>Entomophthoromycotina</taxon>
        <taxon>Basidiobolomycetes</taxon>
        <taxon>Basidiobolales</taxon>
        <taxon>Basidiobolaceae</taxon>
        <taxon>Basidiobolus</taxon>
    </lineage>
</organism>